<evidence type="ECO:0000313" key="2">
    <source>
        <dbReference type="Proteomes" id="UP000190285"/>
    </source>
</evidence>
<protein>
    <submittedName>
        <fullName evidence="1">Uncharacterized protein</fullName>
    </submittedName>
</protein>
<proteinExistence type="predicted"/>
<sequence>MKIKGFNKLTPGQQELLIRTNKRHKAGVGTDYKDGWTPISVESIGRTLKVVFKNGEWLHYTQNGDWF</sequence>
<dbReference type="OrthoDB" id="1955334at2"/>
<reference evidence="1 2" key="1">
    <citation type="submission" date="2017-02" db="EMBL/GenBank/DDBJ databases">
        <authorList>
            <person name="Peterson S.W."/>
        </authorList>
    </citation>
    <scope>NUCLEOTIDE SEQUENCE [LARGE SCALE GENOMIC DNA]</scope>
    <source>
        <strain evidence="1 2">M1</strain>
    </source>
</reference>
<organism evidence="1 2">
    <name type="scientific">Maledivibacter halophilus</name>
    <dbReference type="NCBI Taxonomy" id="36842"/>
    <lineage>
        <taxon>Bacteria</taxon>
        <taxon>Bacillati</taxon>
        <taxon>Bacillota</taxon>
        <taxon>Clostridia</taxon>
        <taxon>Peptostreptococcales</taxon>
        <taxon>Caminicellaceae</taxon>
        <taxon>Maledivibacter</taxon>
    </lineage>
</organism>
<gene>
    <name evidence="1" type="ORF">SAMN02194393_04604</name>
</gene>
<dbReference type="STRING" id="36842.SAMN02194393_04604"/>
<keyword evidence="2" id="KW-1185">Reference proteome</keyword>
<dbReference type="EMBL" id="FUZT01000015">
    <property type="protein sequence ID" value="SKC86950.1"/>
    <property type="molecule type" value="Genomic_DNA"/>
</dbReference>
<dbReference type="AlphaFoldDB" id="A0A1T5MFE0"/>
<evidence type="ECO:0000313" key="1">
    <source>
        <dbReference type="EMBL" id="SKC86950.1"/>
    </source>
</evidence>
<dbReference type="Proteomes" id="UP000190285">
    <property type="component" value="Unassembled WGS sequence"/>
</dbReference>
<accession>A0A1T5MFE0</accession>
<name>A0A1T5MFE0_9FIRM</name>
<dbReference type="RefSeq" id="WP_079495019.1">
    <property type="nucleotide sequence ID" value="NZ_FUZT01000015.1"/>
</dbReference>